<dbReference type="EMBL" id="BDOQ01000025">
    <property type="protein sequence ID" value="GBG15994.1"/>
    <property type="molecule type" value="Genomic_DNA"/>
</dbReference>
<gene>
    <name evidence="2" type="ORF">NMK_3617</name>
</gene>
<evidence type="ECO:0000313" key="3">
    <source>
        <dbReference type="Proteomes" id="UP000245081"/>
    </source>
</evidence>
<keyword evidence="3" id="KW-1185">Reference proteome</keyword>
<reference evidence="2 3" key="1">
    <citation type="journal article" date="2018" name="Environ. Microbiol.">
        <title>Isolation and genomic characterization of Novimethylophilus kurashikiensis gen. nov. sp. nov., a new lanthanide-dependent methylotrophic species of Methylophilaceae.</title>
        <authorList>
            <person name="Lv H."/>
            <person name="Sahin N."/>
            <person name="Tani A."/>
        </authorList>
    </citation>
    <scope>NUCLEOTIDE SEQUENCE [LARGE SCALE GENOMIC DNA]</scope>
    <source>
        <strain evidence="2 3">La2-4</strain>
    </source>
</reference>
<sequence length="235" mass="26462">MRYVAASLLSVVSTIAQAADHDIDSICRSLPQTQPLKVLCTEPLLSSSRQLERSYWSALGNLATSQNYRELRQEREAWQRDSEACGKQSANAEAIEECLSRAILHFGGVLESRFGEEDEDTLDMDELLEAARKKLNALDTEMRKEVAQCRKEAADKPENRKRTTQAAARAVSQACYDRAYRYMAYSISLEDESALYLFNAASQGAEAIKKATEQQYGVQATLPFVVEERTSRNFR</sequence>
<dbReference type="Proteomes" id="UP000245081">
    <property type="component" value="Unassembled WGS sequence"/>
</dbReference>
<protein>
    <recommendedName>
        <fullName evidence="4">Lysozyme inhibitor LprI N-terminal domain-containing protein</fullName>
    </recommendedName>
</protein>
<keyword evidence="1" id="KW-0732">Signal</keyword>
<dbReference type="AlphaFoldDB" id="A0A2R5FJY2"/>
<accession>A0A2R5FJY2</accession>
<name>A0A2R5FJY2_9PROT</name>
<proteinExistence type="predicted"/>
<dbReference type="RefSeq" id="WP_109017139.1">
    <property type="nucleotide sequence ID" value="NZ_BDOQ01000025.1"/>
</dbReference>
<evidence type="ECO:0008006" key="4">
    <source>
        <dbReference type="Google" id="ProtNLM"/>
    </source>
</evidence>
<comment type="caution">
    <text evidence="2">The sequence shown here is derived from an EMBL/GenBank/DDBJ whole genome shotgun (WGS) entry which is preliminary data.</text>
</comment>
<organism evidence="2 3">
    <name type="scientific">Novimethylophilus kurashikiensis</name>
    <dbReference type="NCBI Taxonomy" id="1825523"/>
    <lineage>
        <taxon>Bacteria</taxon>
        <taxon>Pseudomonadati</taxon>
        <taxon>Pseudomonadota</taxon>
        <taxon>Betaproteobacteria</taxon>
        <taxon>Nitrosomonadales</taxon>
        <taxon>Methylophilaceae</taxon>
        <taxon>Novimethylophilus</taxon>
    </lineage>
</organism>
<evidence type="ECO:0000313" key="2">
    <source>
        <dbReference type="EMBL" id="GBG15994.1"/>
    </source>
</evidence>
<evidence type="ECO:0000256" key="1">
    <source>
        <dbReference type="SAM" id="SignalP"/>
    </source>
</evidence>
<feature type="signal peptide" evidence="1">
    <location>
        <begin position="1"/>
        <end position="18"/>
    </location>
</feature>
<feature type="chain" id="PRO_5015355272" description="Lysozyme inhibitor LprI N-terminal domain-containing protein" evidence="1">
    <location>
        <begin position="19"/>
        <end position="235"/>
    </location>
</feature>